<dbReference type="AlphaFoldDB" id="A0A6J7SM67"/>
<name>A0A6J7SM67_9ZZZZ</name>
<sequence>MSRSTSAVARSASVRTSSWFEISSIASRRRRTPVSGVFKWCEASAATARVRSRMPVSRAAVMFKALETACTSTGPSCSSARSERSSGNCSATPATRESGAAIERAISQAISAAKSITAITNTESANCDCRTTFVTSNSGRASRTAATTLPSLTTGAAT</sequence>
<feature type="compositionally biased region" description="Low complexity" evidence="1">
    <location>
        <begin position="76"/>
        <end position="90"/>
    </location>
</feature>
<dbReference type="EMBL" id="CAFBPZ010000104">
    <property type="protein sequence ID" value="CAB5041438.1"/>
    <property type="molecule type" value="Genomic_DNA"/>
</dbReference>
<organism evidence="2">
    <name type="scientific">freshwater metagenome</name>
    <dbReference type="NCBI Taxonomy" id="449393"/>
    <lineage>
        <taxon>unclassified sequences</taxon>
        <taxon>metagenomes</taxon>
        <taxon>ecological metagenomes</taxon>
    </lineage>
</organism>
<reference evidence="2" key="1">
    <citation type="submission" date="2020-05" db="EMBL/GenBank/DDBJ databases">
        <authorList>
            <person name="Chiriac C."/>
            <person name="Salcher M."/>
            <person name="Ghai R."/>
            <person name="Kavagutti S V."/>
        </authorList>
    </citation>
    <scope>NUCLEOTIDE SEQUENCE</scope>
</reference>
<evidence type="ECO:0000313" key="2">
    <source>
        <dbReference type="EMBL" id="CAB5041438.1"/>
    </source>
</evidence>
<protein>
    <submittedName>
        <fullName evidence="2">Unannotated protein</fullName>
    </submittedName>
</protein>
<feature type="region of interest" description="Disordered" evidence="1">
    <location>
        <begin position="72"/>
        <end position="94"/>
    </location>
</feature>
<proteinExistence type="predicted"/>
<gene>
    <name evidence="2" type="ORF">UFOPK4237_01316</name>
</gene>
<evidence type="ECO:0000256" key="1">
    <source>
        <dbReference type="SAM" id="MobiDB-lite"/>
    </source>
</evidence>
<accession>A0A6J7SM67</accession>